<evidence type="ECO:0000256" key="5">
    <source>
        <dbReference type="ARBA" id="ARBA00068070"/>
    </source>
</evidence>
<dbReference type="SUPFAM" id="SSF53720">
    <property type="entry name" value="ALDH-like"/>
    <property type="match status" value="2"/>
</dbReference>
<dbReference type="InterPro" id="IPR015590">
    <property type="entry name" value="Aldehyde_DH_dom"/>
</dbReference>
<gene>
    <name evidence="9" type="ORF">FSP39_002837</name>
</gene>
<keyword evidence="3 7" id="KW-0560">Oxidoreductase</keyword>
<accession>A0AA88Y2S4</accession>
<feature type="domain" description="Aldehyde dehydrogenase" evidence="8">
    <location>
        <begin position="24"/>
        <end position="239"/>
    </location>
</feature>
<dbReference type="FunFam" id="3.40.605.10:FF:000050">
    <property type="entry name" value="Aldehyde dehydrogenase, mitochondrial"/>
    <property type="match status" value="1"/>
</dbReference>
<evidence type="ECO:0000256" key="1">
    <source>
        <dbReference type="ARBA" id="ARBA00009986"/>
    </source>
</evidence>
<name>A0AA88Y2S4_PINIB</name>
<reference evidence="9" key="1">
    <citation type="submission" date="2019-08" db="EMBL/GenBank/DDBJ databases">
        <title>The improved chromosome-level genome for the pearl oyster Pinctada fucata martensii using PacBio sequencing and Hi-C.</title>
        <authorList>
            <person name="Zheng Z."/>
        </authorList>
    </citation>
    <scope>NUCLEOTIDE SEQUENCE</scope>
    <source>
        <strain evidence="9">ZZ-2019</strain>
        <tissue evidence="9">Adductor muscle</tissue>
    </source>
</reference>
<feature type="active site" evidence="6">
    <location>
        <position position="317"/>
    </location>
</feature>
<proteinExistence type="inferred from homology"/>
<comment type="similarity">
    <text evidence="1 7">Belongs to the aldehyde dehydrogenase family.</text>
</comment>
<keyword evidence="2" id="KW-0273">Eye lens protein</keyword>
<dbReference type="AlphaFoldDB" id="A0AA88Y2S4"/>
<dbReference type="Gene3D" id="3.40.309.10">
    <property type="entry name" value="Aldehyde Dehydrogenase, Chain A, domain 2"/>
    <property type="match status" value="1"/>
</dbReference>
<dbReference type="FunFam" id="3.40.309.10:FF:000001">
    <property type="entry name" value="Mitochondrial aldehyde dehydrogenase 2"/>
    <property type="match status" value="1"/>
</dbReference>
<dbReference type="Proteomes" id="UP001186944">
    <property type="component" value="Unassembled WGS sequence"/>
</dbReference>
<evidence type="ECO:0000313" key="9">
    <source>
        <dbReference type="EMBL" id="KAK3096741.1"/>
    </source>
</evidence>
<dbReference type="InterPro" id="IPR016162">
    <property type="entry name" value="Ald_DH_N"/>
</dbReference>
<dbReference type="Pfam" id="PF00171">
    <property type="entry name" value="Aldedh"/>
    <property type="match status" value="2"/>
</dbReference>
<evidence type="ECO:0000256" key="2">
    <source>
        <dbReference type="ARBA" id="ARBA00022613"/>
    </source>
</evidence>
<dbReference type="EMBL" id="VSWD01000007">
    <property type="protein sequence ID" value="KAK3096741.1"/>
    <property type="molecule type" value="Genomic_DNA"/>
</dbReference>
<dbReference type="InterPro" id="IPR016161">
    <property type="entry name" value="Ald_DH/histidinol_DH"/>
</dbReference>
<dbReference type="PANTHER" id="PTHR11699">
    <property type="entry name" value="ALDEHYDE DEHYDROGENASE-RELATED"/>
    <property type="match status" value="1"/>
</dbReference>
<dbReference type="InterPro" id="IPR016160">
    <property type="entry name" value="Ald_DH_CS_CYS"/>
</dbReference>
<protein>
    <recommendedName>
        <fullName evidence="5">Omega-crystallin</fullName>
    </recommendedName>
</protein>
<evidence type="ECO:0000256" key="6">
    <source>
        <dbReference type="PROSITE-ProRule" id="PRU10007"/>
    </source>
</evidence>
<evidence type="ECO:0000256" key="4">
    <source>
        <dbReference type="ARBA" id="ARBA00053286"/>
    </source>
</evidence>
<evidence type="ECO:0000256" key="3">
    <source>
        <dbReference type="ARBA" id="ARBA00023002"/>
    </source>
</evidence>
<comment type="function">
    <text evidence="4">Omega-crystallins are structural components of squids and octopi eye lens. Contains relatively little if any DHAL activity.</text>
</comment>
<dbReference type="InterPro" id="IPR029510">
    <property type="entry name" value="Ald_DH_CS_GLU"/>
</dbReference>
<dbReference type="CDD" id="cd07141">
    <property type="entry name" value="ALDH_F1AB_F2_RALDH1"/>
    <property type="match status" value="1"/>
</dbReference>
<evidence type="ECO:0000259" key="8">
    <source>
        <dbReference type="Pfam" id="PF00171"/>
    </source>
</evidence>
<dbReference type="GO" id="GO:0005212">
    <property type="term" value="F:structural constituent of eye lens"/>
    <property type="evidence" value="ECO:0007669"/>
    <property type="project" value="UniProtKB-KW"/>
</dbReference>
<organism evidence="9 10">
    <name type="scientific">Pinctada imbricata</name>
    <name type="common">Atlantic pearl-oyster</name>
    <name type="synonym">Pinctada martensii</name>
    <dbReference type="NCBI Taxonomy" id="66713"/>
    <lineage>
        <taxon>Eukaryota</taxon>
        <taxon>Metazoa</taxon>
        <taxon>Spiralia</taxon>
        <taxon>Lophotrochozoa</taxon>
        <taxon>Mollusca</taxon>
        <taxon>Bivalvia</taxon>
        <taxon>Autobranchia</taxon>
        <taxon>Pteriomorphia</taxon>
        <taxon>Pterioida</taxon>
        <taxon>Pterioidea</taxon>
        <taxon>Pteriidae</taxon>
        <taxon>Pinctada</taxon>
    </lineage>
</organism>
<keyword evidence="10" id="KW-1185">Reference proteome</keyword>
<dbReference type="FunFam" id="3.40.605.10:FF:000026">
    <property type="entry name" value="Aldehyde dehydrogenase, putative"/>
    <property type="match status" value="1"/>
</dbReference>
<feature type="domain" description="Aldehyde dehydrogenase" evidence="8">
    <location>
        <begin position="260"/>
        <end position="540"/>
    </location>
</feature>
<comment type="caution">
    <text evidence="9">The sequence shown here is derived from an EMBL/GenBank/DDBJ whole genome shotgun (WGS) entry which is preliminary data.</text>
</comment>
<dbReference type="PROSITE" id="PS00687">
    <property type="entry name" value="ALDEHYDE_DEHYDR_GLU"/>
    <property type="match status" value="1"/>
</dbReference>
<evidence type="ECO:0000313" key="10">
    <source>
        <dbReference type="Proteomes" id="UP001186944"/>
    </source>
</evidence>
<dbReference type="InterPro" id="IPR016163">
    <property type="entry name" value="Ald_DH_C"/>
</dbReference>
<sequence>MSAIPAPQVDPEVKYTKAFINNEWVNSKSGKTFKTVNPSTGGTICEVAEGDKADVDIAVEAAKEAFRLGSPWRRMDAAQRGVLLNRLADLIERDKVYLSSLETLDNGKPYHVAFTADLELVIKCYRYYAGWADKNHGKTIPICGDFFTYTRHEPVGICGQIIPWNFPLLMQAWKLGPALAMGNTVVMKVAEQTPLTALYVAHLATEAGFPPGVINIIPGYGPTAGAAIAMHMDVDKVTLYKYDIFTARVPSWGHQHNPWAGFPPGVINIIPGYGPTAGAAIAKHMDVDKVAFTGSTEVGHLVAEMAAKSNLKRVTLELGGKSPSIVLSDADLDKAVETVHFGLFFNQGQCCCAGSRVFVEEKIYDEFVERSITRAKKRSVGNPYDSTYEQGPQVDDVQFHKVMEYIESGKKEGAKLVAGGNRVGDKGYFIEPTVFADVNDDMTIAREEIFGPVMPIMKFKNMDELIERSHKTIYGLAAAVHTQDLDKAIYLSNSLRAGTVWVNCFDVFDAGAPFGGYKMSGSGRELGEYGLDNYTEVKCVSTII</sequence>
<dbReference type="GO" id="GO:0016620">
    <property type="term" value="F:oxidoreductase activity, acting on the aldehyde or oxo group of donors, NAD or NADP as acceptor"/>
    <property type="evidence" value="ECO:0007669"/>
    <property type="project" value="InterPro"/>
</dbReference>
<evidence type="ECO:0000256" key="7">
    <source>
        <dbReference type="RuleBase" id="RU003345"/>
    </source>
</evidence>
<dbReference type="Gene3D" id="3.40.605.10">
    <property type="entry name" value="Aldehyde Dehydrogenase, Chain A, domain 1"/>
    <property type="match status" value="2"/>
</dbReference>
<dbReference type="PROSITE" id="PS00070">
    <property type="entry name" value="ALDEHYDE_DEHYDR_CYS"/>
    <property type="match status" value="1"/>
</dbReference>